<gene>
    <name evidence="4" type="ORF">GCM10008938_08090</name>
</gene>
<feature type="coiled-coil region" evidence="2">
    <location>
        <begin position="108"/>
        <end position="142"/>
    </location>
</feature>
<evidence type="ECO:0000256" key="2">
    <source>
        <dbReference type="SAM" id="Coils"/>
    </source>
</evidence>
<dbReference type="PANTHER" id="PTHR31088">
    <property type="entry name" value="MEMBRANE-ASSOCIATED PROTEIN VIPP1, CHLOROPLASTIC"/>
    <property type="match status" value="1"/>
</dbReference>
<keyword evidence="5" id="KW-1185">Reference proteome</keyword>
<accession>A0ABQ2CVB2</accession>
<sequence length="221" mass="25236">MSILDRLSRLIRANVNDLISRAEDPEKIIEQSMMDMRDAYAQARKEVAESMAQGEKLKREQMLNKKLSEEYVVKAQEALKLGNENLAREALTRKKNYEDIANAYSTQIQQQDSIIEELKTQLRALEGKISEFQAKKELLQARQKGAEATQTLERISGFDKSKGAMSAFEDMERKVSGMEDQAKAMGQLRKESDIDEQLKDLGRDKEIDEELEALKRSMGQS</sequence>
<proteinExistence type="inferred from homology"/>
<comment type="caution">
    <text evidence="4">The sequence shown here is derived from an EMBL/GenBank/DDBJ whole genome shotgun (WGS) entry which is preliminary data.</text>
</comment>
<dbReference type="RefSeq" id="WP_189000244.1">
    <property type="nucleotide sequence ID" value="NZ_BMOD01000002.1"/>
</dbReference>
<reference evidence="5" key="1">
    <citation type="journal article" date="2019" name="Int. J. Syst. Evol. Microbiol.">
        <title>The Global Catalogue of Microorganisms (GCM) 10K type strain sequencing project: providing services to taxonomists for standard genome sequencing and annotation.</title>
        <authorList>
            <consortium name="The Broad Institute Genomics Platform"/>
            <consortium name="The Broad Institute Genome Sequencing Center for Infectious Disease"/>
            <person name="Wu L."/>
            <person name="Ma J."/>
        </authorList>
    </citation>
    <scope>NUCLEOTIDE SEQUENCE [LARGE SCALE GENOMIC DNA]</scope>
    <source>
        <strain evidence="5">JCM 14370</strain>
    </source>
</reference>
<feature type="region of interest" description="Disordered" evidence="3">
    <location>
        <begin position="176"/>
        <end position="203"/>
    </location>
</feature>
<feature type="coiled-coil region" evidence="2">
    <location>
        <begin position="33"/>
        <end position="60"/>
    </location>
</feature>
<organism evidence="4 5">
    <name type="scientific">Deinococcus roseus</name>
    <dbReference type="NCBI Taxonomy" id="392414"/>
    <lineage>
        <taxon>Bacteria</taxon>
        <taxon>Thermotogati</taxon>
        <taxon>Deinococcota</taxon>
        <taxon>Deinococci</taxon>
        <taxon>Deinococcales</taxon>
        <taxon>Deinococcaceae</taxon>
        <taxon>Deinococcus</taxon>
    </lineage>
</organism>
<evidence type="ECO:0000256" key="1">
    <source>
        <dbReference type="ARBA" id="ARBA00043985"/>
    </source>
</evidence>
<dbReference type="InterPro" id="IPR007157">
    <property type="entry name" value="PspA_VIPP1"/>
</dbReference>
<evidence type="ECO:0000313" key="4">
    <source>
        <dbReference type="EMBL" id="GGJ24306.1"/>
    </source>
</evidence>
<keyword evidence="2" id="KW-0175">Coiled coil</keyword>
<protein>
    <submittedName>
        <fullName evidence="4">Phage shock protein A</fullName>
    </submittedName>
</protein>
<evidence type="ECO:0000256" key="3">
    <source>
        <dbReference type="SAM" id="MobiDB-lite"/>
    </source>
</evidence>
<dbReference type="Proteomes" id="UP000632222">
    <property type="component" value="Unassembled WGS sequence"/>
</dbReference>
<dbReference type="PANTHER" id="PTHR31088:SF6">
    <property type="entry name" value="PHAGE SHOCK PROTEIN A"/>
    <property type="match status" value="1"/>
</dbReference>
<comment type="similarity">
    <text evidence="1">Belongs to the PspA/Vipp/IM30 family.</text>
</comment>
<dbReference type="Pfam" id="PF04012">
    <property type="entry name" value="PspA_IM30"/>
    <property type="match status" value="1"/>
</dbReference>
<name>A0ABQ2CVB2_9DEIO</name>
<evidence type="ECO:0000313" key="5">
    <source>
        <dbReference type="Proteomes" id="UP000632222"/>
    </source>
</evidence>
<dbReference type="EMBL" id="BMOD01000002">
    <property type="protein sequence ID" value="GGJ24306.1"/>
    <property type="molecule type" value="Genomic_DNA"/>
</dbReference>